<comment type="caution">
    <text evidence="6">The sequence shown here is derived from an EMBL/GenBank/DDBJ whole genome shotgun (WGS) entry which is preliminary data.</text>
</comment>
<feature type="region of interest" description="Disordered" evidence="3">
    <location>
        <begin position="328"/>
        <end position="348"/>
    </location>
</feature>
<dbReference type="Gene3D" id="3.20.20.370">
    <property type="entry name" value="Glycoside hydrolase/deacetylase"/>
    <property type="match status" value="1"/>
</dbReference>
<evidence type="ECO:0000256" key="1">
    <source>
        <dbReference type="ARBA" id="ARBA00022723"/>
    </source>
</evidence>
<feature type="domain" description="NodB homology" evidence="5">
    <location>
        <begin position="109"/>
        <end position="299"/>
    </location>
</feature>
<dbReference type="InterPro" id="IPR050248">
    <property type="entry name" value="Polysacc_deacetylase_ArnD"/>
</dbReference>
<dbReference type="AlphaFoldDB" id="A0A1X2HML6"/>
<reference evidence="6 7" key="1">
    <citation type="submission" date="2016-07" db="EMBL/GenBank/DDBJ databases">
        <title>Pervasive Adenine N6-methylation of Active Genes in Fungi.</title>
        <authorList>
            <consortium name="DOE Joint Genome Institute"/>
            <person name="Mondo S.J."/>
            <person name="Dannebaum R.O."/>
            <person name="Kuo R.C."/>
            <person name="Labutti K."/>
            <person name="Haridas S."/>
            <person name="Kuo A."/>
            <person name="Salamov A."/>
            <person name="Ahrendt S.R."/>
            <person name="Lipzen A."/>
            <person name="Sullivan W."/>
            <person name="Andreopoulos W.B."/>
            <person name="Clum A."/>
            <person name="Lindquist E."/>
            <person name="Daum C."/>
            <person name="Ramamoorthy G.K."/>
            <person name="Gryganskyi A."/>
            <person name="Culley D."/>
            <person name="Magnuson J.K."/>
            <person name="James T.Y."/>
            <person name="O'Malley M.A."/>
            <person name="Stajich J.E."/>
            <person name="Spatafora J.W."/>
            <person name="Visel A."/>
            <person name="Grigoriev I.V."/>
        </authorList>
    </citation>
    <scope>NUCLEOTIDE SEQUENCE [LARGE SCALE GENOMIC DNA]</scope>
    <source>
        <strain evidence="6 7">NRRL 2496</strain>
    </source>
</reference>
<evidence type="ECO:0000256" key="4">
    <source>
        <dbReference type="SAM" id="SignalP"/>
    </source>
</evidence>
<dbReference type="PANTHER" id="PTHR10587">
    <property type="entry name" value="GLYCOSYL TRANSFERASE-RELATED"/>
    <property type="match status" value="1"/>
</dbReference>
<dbReference type="GO" id="GO:0005975">
    <property type="term" value="P:carbohydrate metabolic process"/>
    <property type="evidence" value="ECO:0007669"/>
    <property type="project" value="InterPro"/>
</dbReference>
<keyword evidence="4" id="KW-0732">Signal</keyword>
<dbReference type="OMA" id="HDIAMHT"/>
<dbReference type="InParanoid" id="A0A1X2HML6"/>
<gene>
    <name evidence="6" type="ORF">BCR43DRAFT_485465</name>
</gene>
<evidence type="ECO:0000259" key="5">
    <source>
        <dbReference type="PROSITE" id="PS51677"/>
    </source>
</evidence>
<organism evidence="6 7">
    <name type="scientific">Syncephalastrum racemosum</name>
    <name type="common">Filamentous fungus</name>
    <dbReference type="NCBI Taxonomy" id="13706"/>
    <lineage>
        <taxon>Eukaryota</taxon>
        <taxon>Fungi</taxon>
        <taxon>Fungi incertae sedis</taxon>
        <taxon>Mucoromycota</taxon>
        <taxon>Mucoromycotina</taxon>
        <taxon>Mucoromycetes</taxon>
        <taxon>Mucorales</taxon>
        <taxon>Syncephalastraceae</taxon>
        <taxon>Syncephalastrum</taxon>
    </lineage>
</organism>
<dbReference type="PANTHER" id="PTHR10587:SF133">
    <property type="entry name" value="CHITIN DEACETYLASE 1-RELATED"/>
    <property type="match status" value="1"/>
</dbReference>
<dbReference type="Proteomes" id="UP000242180">
    <property type="component" value="Unassembled WGS sequence"/>
</dbReference>
<keyword evidence="1" id="KW-0479">Metal-binding</keyword>
<dbReference type="PROSITE" id="PS51677">
    <property type="entry name" value="NODB"/>
    <property type="match status" value="1"/>
</dbReference>
<dbReference type="GO" id="GO:0009272">
    <property type="term" value="P:fungal-type cell wall biogenesis"/>
    <property type="evidence" value="ECO:0007669"/>
    <property type="project" value="UniProtKB-ARBA"/>
</dbReference>
<dbReference type="InterPro" id="IPR002509">
    <property type="entry name" value="NODB_dom"/>
</dbReference>
<dbReference type="GO" id="GO:0004099">
    <property type="term" value="F:chitin deacetylase activity"/>
    <property type="evidence" value="ECO:0007669"/>
    <property type="project" value="UniProtKB-ARBA"/>
</dbReference>
<proteinExistence type="predicted"/>
<dbReference type="EMBL" id="MCGN01000002">
    <property type="protein sequence ID" value="ORZ00588.1"/>
    <property type="molecule type" value="Genomic_DNA"/>
</dbReference>
<name>A0A1X2HML6_SYNRA</name>
<accession>A0A1X2HML6</accession>
<dbReference type="OrthoDB" id="407355at2759"/>
<evidence type="ECO:0000313" key="7">
    <source>
        <dbReference type="Proteomes" id="UP000242180"/>
    </source>
</evidence>
<dbReference type="GO" id="GO:0016020">
    <property type="term" value="C:membrane"/>
    <property type="evidence" value="ECO:0007669"/>
    <property type="project" value="TreeGrafter"/>
</dbReference>
<sequence length="373" mass="40014">MLPKLFVIAAVTLSAVHAQSAGGTAAAAAQPSSASAFQFKDTYPEPGVIPTPKPEWLELIKNANITKAPVLKSGADGPVQAAGVEGDPYCVWTFTGCIGPDDLSTCPQGNWAMTYDDGPSEFSPKLYDYLDSVNQKVTFFMVGGQVLKYPELAQRAYKAGHDIAMHTWSHSYMTTLTDEQLVAELKWNEQVIKEAIGVSPKYFRPPFGNIDNRVRDISKALGFIPVIWDHDTNDWYLTYEGSGFQESWIDANVTEWASKNATIGGMSLEHDLYNETVNAAVRIFPIMNDAYELKTVSQCSNQSPYKEANATVSSASASASASATGAASKSNSASASTSASSEAQNKSEESGASRMLISASSGLCALVAALWLL</sequence>
<dbReference type="InterPro" id="IPR011330">
    <property type="entry name" value="Glyco_hydro/deAcase_b/a-brl"/>
</dbReference>
<feature type="chain" id="PRO_5013049728" description="NodB homology domain-containing protein" evidence="4">
    <location>
        <begin position="19"/>
        <end position="373"/>
    </location>
</feature>
<keyword evidence="2" id="KW-0378">Hydrolase</keyword>
<feature type="compositionally biased region" description="Low complexity" evidence="3">
    <location>
        <begin position="328"/>
        <end position="343"/>
    </location>
</feature>
<feature type="signal peptide" evidence="4">
    <location>
        <begin position="1"/>
        <end position="18"/>
    </location>
</feature>
<protein>
    <recommendedName>
        <fullName evidence="5">NodB homology domain-containing protein</fullName>
    </recommendedName>
</protein>
<dbReference type="GO" id="GO:0046872">
    <property type="term" value="F:metal ion binding"/>
    <property type="evidence" value="ECO:0007669"/>
    <property type="project" value="UniProtKB-KW"/>
</dbReference>
<dbReference type="STRING" id="13706.A0A1X2HML6"/>
<dbReference type="SUPFAM" id="SSF88713">
    <property type="entry name" value="Glycoside hydrolase/deacetylase"/>
    <property type="match status" value="1"/>
</dbReference>
<dbReference type="Pfam" id="PF01522">
    <property type="entry name" value="Polysacc_deac_1"/>
    <property type="match status" value="1"/>
</dbReference>
<evidence type="ECO:0000313" key="6">
    <source>
        <dbReference type="EMBL" id="ORZ00588.1"/>
    </source>
</evidence>
<keyword evidence="7" id="KW-1185">Reference proteome</keyword>
<evidence type="ECO:0000256" key="3">
    <source>
        <dbReference type="SAM" id="MobiDB-lite"/>
    </source>
</evidence>
<evidence type="ECO:0000256" key="2">
    <source>
        <dbReference type="ARBA" id="ARBA00022801"/>
    </source>
</evidence>